<gene>
    <name evidence="1" type="ordered locus">MYSTI_07652</name>
</gene>
<dbReference type="EMBL" id="CP004025">
    <property type="protein sequence ID" value="AGC48924.1"/>
    <property type="molecule type" value="Genomic_DNA"/>
</dbReference>
<dbReference type="RefSeq" id="WP_015353177.1">
    <property type="nucleotide sequence ID" value="NC_020126.1"/>
</dbReference>
<protein>
    <recommendedName>
        <fullName evidence="3">Lipoprotein</fullName>
    </recommendedName>
</protein>
<evidence type="ECO:0000313" key="2">
    <source>
        <dbReference type="Proteomes" id="UP000011131"/>
    </source>
</evidence>
<dbReference type="KEGG" id="msd:MYSTI_07652"/>
<proteinExistence type="predicted"/>
<dbReference type="OrthoDB" id="5496933at2"/>
<organism evidence="1 2">
    <name type="scientific">Myxococcus stipitatus (strain DSM 14675 / JCM 12634 / Mx s8)</name>
    <dbReference type="NCBI Taxonomy" id="1278073"/>
    <lineage>
        <taxon>Bacteria</taxon>
        <taxon>Pseudomonadati</taxon>
        <taxon>Myxococcota</taxon>
        <taxon>Myxococcia</taxon>
        <taxon>Myxococcales</taxon>
        <taxon>Cystobacterineae</taxon>
        <taxon>Myxococcaceae</taxon>
        <taxon>Myxococcus</taxon>
    </lineage>
</organism>
<evidence type="ECO:0008006" key="3">
    <source>
        <dbReference type="Google" id="ProtNLM"/>
    </source>
</evidence>
<dbReference type="STRING" id="1278073.MYSTI_07652"/>
<keyword evidence="2" id="KW-1185">Reference proteome</keyword>
<dbReference type="AlphaFoldDB" id="L7UQV8"/>
<reference evidence="1 2" key="1">
    <citation type="journal article" date="2013" name="Genome Announc.">
        <title>Complete genome sequence of Myxococcus stipitatus strain DSM 14675, a fruiting myxobacterium.</title>
        <authorList>
            <person name="Huntley S."/>
            <person name="Kneip S."/>
            <person name="Treuner-Lange A."/>
            <person name="Sogaard-Andersen L."/>
        </authorList>
    </citation>
    <scope>NUCLEOTIDE SEQUENCE [LARGE SCALE GENOMIC DNA]</scope>
    <source>
        <strain evidence="2">DSM 14675 / JCM 12634 / Mx s8</strain>
    </source>
</reference>
<name>L7UQV8_MYXSD</name>
<sequence>MPRFPSRALVMASLVGPMVSGCNAPNLNVRVVTLPNGQLQVDGPLAGPFDTLEDLAENSCKLLTSQPGASAMSASQAKHGFEYCALYYRTLEDQKYYLSYLSDIGGTRPNGEKFCAVPTAIHTLDRKTALLLGPSHNHPHNPEFSKGDLGKGRAEGWSPLGGVARVAEPGTQQVWERKLLLFYWDWRASVCRTFMYNYFSRVVSALRDGKWVPIGKAVGRDGDFQPFEGQHWIP</sequence>
<dbReference type="PROSITE" id="PS51257">
    <property type="entry name" value="PROKAR_LIPOPROTEIN"/>
    <property type="match status" value="1"/>
</dbReference>
<dbReference type="PATRIC" id="fig|1278073.3.peg.7781"/>
<dbReference type="Proteomes" id="UP000011131">
    <property type="component" value="Chromosome"/>
</dbReference>
<evidence type="ECO:0000313" key="1">
    <source>
        <dbReference type="EMBL" id="AGC48924.1"/>
    </source>
</evidence>
<dbReference type="HOGENOM" id="CLU_1184022_0_0_7"/>
<accession>L7UQV8</accession>